<dbReference type="GO" id="GO:0000062">
    <property type="term" value="F:fatty-acyl-CoA binding"/>
    <property type="evidence" value="ECO:0000318"/>
    <property type="project" value="GO_Central"/>
</dbReference>
<dbReference type="PaxDb" id="4097-A0A1S3XNK2"/>
<dbReference type="SUPFAM" id="SSF47027">
    <property type="entry name" value="Acyl-CoA binding protein"/>
    <property type="match status" value="1"/>
</dbReference>
<dbReference type="STRING" id="4097.A0A1S3XNK2"/>
<dbReference type="InterPro" id="IPR014352">
    <property type="entry name" value="FERM/acyl-CoA-bd_prot_sf"/>
</dbReference>
<accession>A0A1S3XNK2</accession>
<dbReference type="Pfam" id="PF00887">
    <property type="entry name" value="ACBP"/>
    <property type="match status" value="1"/>
</dbReference>
<reference evidence="6" key="2">
    <citation type="submission" date="2025-08" db="UniProtKB">
        <authorList>
            <consortium name="RefSeq"/>
        </authorList>
    </citation>
    <scope>IDENTIFICATION</scope>
    <source>
        <tissue evidence="6">Leaf</tissue>
    </source>
</reference>
<dbReference type="RefSeq" id="XP_016441550.1">
    <property type="nucleotide sequence ID" value="XM_016586064.2"/>
</dbReference>
<evidence type="ECO:0000313" key="5">
    <source>
        <dbReference type="Proteomes" id="UP000790787"/>
    </source>
</evidence>
<comment type="similarity">
    <text evidence="1">Belongs to the ACBP family.</text>
</comment>
<dbReference type="PROSITE" id="PS51228">
    <property type="entry name" value="ACB_2"/>
    <property type="match status" value="1"/>
</dbReference>
<evidence type="ECO:0000256" key="3">
    <source>
        <dbReference type="SAM" id="MobiDB-lite"/>
    </source>
</evidence>
<dbReference type="OrthoDB" id="71307at2759"/>
<reference evidence="5" key="1">
    <citation type="journal article" date="2014" name="Nat. Commun.">
        <title>The tobacco genome sequence and its comparison with those of tomato and potato.</title>
        <authorList>
            <person name="Sierro N."/>
            <person name="Battey J.N."/>
            <person name="Ouadi S."/>
            <person name="Bakaher N."/>
            <person name="Bovet L."/>
            <person name="Willig A."/>
            <person name="Goepfert S."/>
            <person name="Peitsch M.C."/>
            <person name="Ivanov N.V."/>
        </authorList>
    </citation>
    <scope>NUCLEOTIDE SEQUENCE [LARGE SCALE GENOMIC DNA]</scope>
</reference>
<proteinExistence type="inferred from homology"/>
<dbReference type="GO" id="GO:0006631">
    <property type="term" value="P:fatty acid metabolic process"/>
    <property type="evidence" value="ECO:0000318"/>
    <property type="project" value="GO_Central"/>
</dbReference>
<gene>
    <name evidence="6" type="primary">LOC107767141</name>
</gene>
<keyword evidence="5" id="KW-1185">Reference proteome</keyword>
<keyword evidence="2" id="KW-0446">Lipid-binding</keyword>
<evidence type="ECO:0000259" key="4">
    <source>
        <dbReference type="PROSITE" id="PS51228"/>
    </source>
</evidence>
<dbReference type="Proteomes" id="UP000790787">
    <property type="component" value="Chromosome 3"/>
</dbReference>
<dbReference type="InterPro" id="IPR035984">
    <property type="entry name" value="Acyl-CoA-binding_sf"/>
</dbReference>
<feature type="region of interest" description="Disordered" evidence="3">
    <location>
        <begin position="168"/>
        <end position="187"/>
    </location>
</feature>
<dbReference type="PANTHER" id="PTHR23310">
    <property type="entry name" value="ACYL-COA-BINDING PROTEIN, ACBP"/>
    <property type="match status" value="1"/>
</dbReference>
<protein>
    <submittedName>
        <fullName evidence="6">Uncharacterized protein LOC107767141 isoform X1</fullName>
    </submittedName>
    <submittedName>
        <fullName evidence="6">Uncharacterized protein isoform X1</fullName>
    </submittedName>
</protein>
<dbReference type="KEGG" id="nta:107767141"/>
<dbReference type="PANTHER" id="PTHR23310:SF105">
    <property type="entry name" value="ACYL-COA-BINDING DOMAIN-CONTAINING PROTEIN 5"/>
    <property type="match status" value="1"/>
</dbReference>
<sequence>MVFFQELLFTLGLSLLFYAIIVKLHPHSFMQGRYYSWSLQSSVTAVPSRSKNDASKKSAYYIKDLARRNDQKSKELRVKKVVEENPMEDVGIFGTAVLEEKMKKNEQEVSKEEGETYVKQNVGGDHDNGVKEKVSDKSCYVAPKFREFEIGSLYYVEEIPEELEFQEIENNPSEKDGVAKEGAGNLEKQDVLVEEDDKGLLEDWEGIERTDLEKQFGAAVVFVDSKKNDEVLDNELKMKLYGLHKIATEGPCYGPQPMPFKLSARAKWSSWHRLGDMSREKAMEKYVALLSDRVAEWKIDKTDVNYELISRDIETSQDRRHFCTSFSVKMKAFQTGTYEWDQ</sequence>
<dbReference type="Gene3D" id="1.20.80.10">
    <property type="match status" value="1"/>
</dbReference>
<evidence type="ECO:0000256" key="2">
    <source>
        <dbReference type="ARBA" id="ARBA00023121"/>
    </source>
</evidence>
<dbReference type="OMA" id="KEEGHTY"/>
<dbReference type="GeneID" id="107767141"/>
<dbReference type="AlphaFoldDB" id="A0A1S3XNK2"/>
<dbReference type="RefSeq" id="XP_016441550.1">
    <property type="nucleotide sequence ID" value="XM_016586064.1"/>
</dbReference>
<evidence type="ECO:0000313" key="6">
    <source>
        <dbReference type="RefSeq" id="XP_016441550.1"/>
    </source>
</evidence>
<evidence type="ECO:0000256" key="1">
    <source>
        <dbReference type="ARBA" id="ARBA00005567"/>
    </source>
</evidence>
<organism evidence="5 6">
    <name type="scientific">Nicotiana tabacum</name>
    <name type="common">Common tobacco</name>
    <dbReference type="NCBI Taxonomy" id="4097"/>
    <lineage>
        <taxon>Eukaryota</taxon>
        <taxon>Viridiplantae</taxon>
        <taxon>Streptophyta</taxon>
        <taxon>Embryophyta</taxon>
        <taxon>Tracheophyta</taxon>
        <taxon>Spermatophyta</taxon>
        <taxon>Magnoliopsida</taxon>
        <taxon>eudicotyledons</taxon>
        <taxon>Gunneridae</taxon>
        <taxon>Pentapetalae</taxon>
        <taxon>asterids</taxon>
        <taxon>lamiids</taxon>
        <taxon>Solanales</taxon>
        <taxon>Solanaceae</taxon>
        <taxon>Nicotianoideae</taxon>
        <taxon>Nicotianeae</taxon>
        <taxon>Nicotiana</taxon>
    </lineage>
</organism>
<dbReference type="PRINTS" id="PR00689">
    <property type="entry name" value="ACOABINDINGP"/>
</dbReference>
<feature type="domain" description="ACB" evidence="4">
    <location>
        <begin position="212"/>
        <end position="299"/>
    </location>
</feature>
<dbReference type="SMR" id="A0A1S3XNK2"/>
<name>A0A1S3XNK2_TOBAC</name>
<dbReference type="InterPro" id="IPR000582">
    <property type="entry name" value="Acyl-CoA-binding_protein"/>
</dbReference>